<dbReference type="Pfam" id="PF01510">
    <property type="entry name" value="Amidase_2"/>
    <property type="match status" value="1"/>
</dbReference>
<evidence type="ECO:0000256" key="2">
    <source>
        <dbReference type="ARBA" id="ARBA00011901"/>
    </source>
</evidence>
<keyword evidence="7" id="KW-1185">Reference proteome</keyword>
<dbReference type="CDD" id="cd06583">
    <property type="entry name" value="PGRP"/>
    <property type="match status" value="1"/>
</dbReference>
<dbReference type="RefSeq" id="WP_377765029.1">
    <property type="nucleotide sequence ID" value="NZ_JBHULB010000005.1"/>
</dbReference>
<accession>A0ABW5MSF7</accession>
<reference evidence="7" key="1">
    <citation type="journal article" date="2019" name="Int. J. Syst. Evol. Microbiol.">
        <title>The Global Catalogue of Microorganisms (GCM) 10K type strain sequencing project: providing services to taxonomists for standard genome sequencing and annotation.</title>
        <authorList>
            <consortium name="The Broad Institute Genomics Platform"/>
            <consortium name="The Broad Institute Genome Sequencing Center for Infectious Disease"/>
            <person name="Wu L."/>
            <person name="Ma J."/>
        </authorList>
    </citation>
    <scope>NUCLEOTIDE SEQUENCE [LARGE SCALE GENOMIC DNA]</scope>
    <source>
        <strain evidence="7">KCTC 52368</strain>
    </source>
</reference>
<evidence type="ECO:0000256" key="1">
    <source>
        <dbReference type="ARBA" id="ARBA00001561"/>
    </source>
</evidence>
<dbReference type="Proteomes" id="UP001597526">
    <property type="component" value="Unassembled WGS sequence"/>
</dbReference>
<evidence type="ECO:0000256" key="4">
    <source>
        <dbReference type="ARBA" id="ARBA00023316"/>
    </source>
</evidence>
<dbReference type="InterPro" id="IPR036505">
    <property type="entry name" value="Amidase/PGRP_sf"/>
</dbReference>
<gene>
    <name evidence="6" type="ORF">ACFSQJ_01650</name>
</gene>
<evidence type="ECO:0000313" key="7">
    <source>
        <dbReference type="Proteomes" id="UP001597526"/>
    </source>
</evidence>
<dbReference type="EMBL" id="JBHULB010000005">
    <property type="protein sequence ID" value="MFD2585613.1"/>
    <property type="molecule type" value="Genomic_DNA"/>
</dbReference>
<evidence type="ECO:0000256" key="3">
    <source>
        <dbReference type="ARBA" id="ARBA00022801"/>
    </source>
</evidence>
<protein>
    <recommendedName>
        <fullName evidence="2">N-acetylmuramoyl-L-alanine amidase</fullName>
        <ecNumber evidence="2">3.5.1.28</ecNumber>
    </recommendedName>
</protein>
<evidence type="ECO:0000259" key="5">
    <source>
        <dbReference type="SMART" id="SM00644"/>
    </source>
</evidence>
<dbReference type="InterPro" id="IPR002502">
    <property type="entry name" value="Amidase_domain"/>
</dbReference>
<dbReference type="PANTHER" id="PTHR30417:SF1">
    <property type="entry name" value="N-ACETYLMURAMOYL-L-ALANINE AMIDASE AMID"/>
    <property type="match status" value="1"/>
</dbReference>
<dbReference type="SMART" id="SM00644">
    <property type="entry name" value="Ami_2"/>
    <property type="match status" value="1"/>
</dbReference>
<dbReference type="InterPro" id="IPR051206">
    <property type="entry name" value="NAMLAA_amidase_2"/>
</dbReference>
<sequence>MRKVALLGIILILYSCGVNHKIIDKPIQFDAERIALTKDYLKNRYGLERNTIEINPSMIVLHWTAIPTFEGSYDAFYESTLPNWRQDIENVSGLNVSTHFLVDKDGSIYRMMPETYMGRHVIGLNHCSIGIENVGGTEDSPLTEEQLKANIKLVRYLAKKYDIEFLIGHYEYTNFEGHPLWLESDEGYRTKKTDPGKDFMYKVRQATKNFNFTPIPIKN</sequence>
<keyword evidence="4" id="KW-0961">Cell wall biogenesis/degradation</keyword>
<dbReference type="Gene3D" id="3.40.80.10">
    <property type="entry name" value="Peptidoglycan recognition protein-like"/>
    <property type="match status" value="1"/>
</dbReference>
<comment type="caution">
    <text evidence="6">The sequence shown here is derived from an EMBL/GenBank/DDBJ whole genome shotgun (WGS) entry which is preliminary data.</text>
</comment>
<organism evidence="6 7">
    <name type="scientific">Croceitalea marina</name>
    <dbReference type="NCBI Taxonomy" id="1775166"/>
    <lineage>
        <taxon>Bacteria</taxon>
        <taxon>Pseudomonadati</taxon>
        <taxon>Bacteroidota</taxon>
        <taxon>Flavobacteriia</taxon>
        <taxon>Flavobacteriales</taxon>
        <taxon>Flavobacteriaceae</taxon>
        <taxon>Croceitalea</taxon>
    </lineage>
</organism>
<keyword evidence="3" id="KW-0378">Hydrolase</keyword>
<comment type="catalytic activity">
    <reaction evidence="1">
        <text>Hydrolyzes the link between N-acetylmuramoyl residues and L-amino acid residues in certain cell-wall glycopeptides.</text>
        <dbReference type="EC" id="3.5.1.28"/>
    </reaction>
</comment>
<evidence type="ECO:0000313" key="6">
    <source>
        <dbReference type="EMBL" id="MFD2585613.1"/>
    </source>
</evidence>
<feature type="domain" description="N-acetylmuramoyl-L-alanine amidase" evidence="5">
    <location>
        <begin position="42"/>
        <end position="180"/>
    </location>
</feature>
<dbReference type="PROSITE" id="PS51257">
    <property type="entry name" value="PROKAR_LIPOPROTEIN"/>
    <property type="match status" value="1"/>
</dbReference>
<dbReference type="EC" id="3.5.1.28" evidence="2"/>
<name>A0ABW5MSF7_9FLAO</name>
<dbReference type="SUPFAM" id="SSF55846">
    <property type="entry name" value="N-acetylmuramoyl-L-alanine amidase-like"/>
    <property type="match status" value="1"/>
</dbReference>
<proteinExistence type="predicted"/>
<dbReference type="PANTHER" id="PTHR30417">
    <property type="entry name" value="N-ACETYLMURAMOYL-L-ALANINE AMIDASE AMID"/>
    <property type="match status" value="1"/>
</dbReference>